<dbReference type="PRINTS" id="PR00118">
    <property type="entry name" value="BLACTAMASEA"/>
</dbReference>
<keyword evidence="8" id="KW-1185">Reference proteome</keyword>
<evidence type="ECO:0000256" key="2">
    <source>
        <dbReference type="ARBA" id="ARBA00009009"/>
    </source>
</evidence>
<dbReference type="EMBL" id="CP015118">
    <property type="protein sequence ID" value="ARN20877.1"/>
    <property type="molecule type" value="Genomic_DNA"/>
</dbReference>
<dbReference type="Pfam" id="PF13354">
    <property type="entry name" value="Beta-lactamase2"/>
    <property type="match status" value="1"/>
</dbReference>
<dbReference type="EC" id="3.5.2.6" evidence="3 6"/>
<evidence type="ECO:0000256" key="3">
    <source>
        <dbReference type="ARBA" id="ARBA00012865"/>
    </source>
</evidence>
<reference evidence="7 8" key="1">
    <citation type="submission" date="2016-04" db="EMBL/GenBank/DDBJ databases">
        <title>Complete genome sequence of natural rubber-degrading, novel Gram-negative bacterium, Rhizobacter gummiphilus strain NS21.</title>
        <authorList>
            <person name="Tabata M."/>
            <person name="Kasai D."/>
            <person name="Fukuda M."/>
        </authorList>
    </citation>
    <scope>NUCLEOTIDE SEQUENCE [LARGE SCALE GENOMIC DNA]</scope>
    <source>
        <strain evidence="7 8">NS21</strain>
    </source>
</reference>
<dbReference type="Gene3D" id="3.40.710.10">
    <property type="entry name" value="DD-peptidase/beta-lactamase superfamily"/>
    <property type="match status" value="1"/>
</dbReference>
<evidence type="ECO:0000256" key="5">
    <source>
        <dbReference type="ARBA" id="ARBA00023251"/>
    </source>
</evidence>
<comment type="similarity">
    <text evidence="2 6">Belongs to the class-A beta-lactamase family.</text>
</comment>
<dbReference type="PROSITE" id="PS00146">
    <property type="entry name" value="BETA_LACTAMASE_A"/>
    <property type="match status" value="1"/>
</dbReference>
<sequence length="295" mass="31045">MTVDATRRALLASTLPAWVAGCATALGREVDLSTAMTSLQARAGGKLGVFVQDTGSGDFISFNAESRFAMASTFKVLLAATVLQRVDTGTVSLDQTVAFGRRDLLSYAPVTSRRVADGRMSVRDLLAASLELSDSTAANLLLGLVGGPSAVTDFVRGTGDVTTRLDRIEPDLNSNLAGDLRDTTTPIAMARTLQAVLLGRRHLTIASRAHLQAWMVAATTGKRRLRAGMPELWRVGDKTGSGDNGAFNDVAMAWPPAGAPLVFSVFMTGATAPPETLDAIHVVVARLAVRELAPP</sequence>
<organism evidence="7 8">
    <name type="scientific">Piscinibacter gummiphilus</name>
    <dbReference type="NCBI Taxonomy" id="946333"/>
    <lineage>
        <taxon>Bacteria</taxon>
        <taxon>Pseudomonadati</taxon>
        <taxon>Pseudomonadota</taxon>
        <taxon>Betaproteobacteria</taxon>
        <taxon>Burkholderiales</taxon>
        <taxon>Sphaerotilaceae</taxon>
        <taxon>Piscinibacter</taxon>
    </lineage>
</organism>
<dbReference type="PROSITE" id="PS51257">
    <property type="entry name" value="PROKAR_LIPOPROTEIN"/>
    <property type="match status" value="1"/>
</dbReference>
<dbReference type="RefSeq" id="WP_218919197.1">
    <property type="nucleotide sequence ID" value="NZ_BSPR01000007.1"/>
</dbReference>
<dbReference type="InterPro" id="IPR000871">
    <property type="entry name" value="Beta-lactam_class-A"/>
</dbReference>
<name>A0A1W6L9N3_9BURK</name>
<evidence type="ECO:0000313" key="7">
    <source>
        <dbReference type="EMBL" id="ARN20877.1"/>
    </source>
</evidence>
<evidence type="ECO:0000256" key="6">
    <source>
        <dbReference type="RuleBase" id="RU361140"/>
    </source>
</evidence>
<dbReference type="PANTHER" id="PTHR35333:SF3">
    <property type="entry name" value="BETA-LACTAMASE-TYPE TRANSPEPTIDASE FOLD CONTAINING PROTEIN"/>
    <property type="match status" value="1"/>
</dbReference>
<dbReference type="GO" id="GO:0046677">
    <property type="term" value="P:response to antibiotic"/>
    <property type="evidence" value="ECO:0007669"/>
    <property type="project" value="UniProtKB-UniRule"/>
</dbReference>
<dbReference type="NCBIfam" id="NF033103">
    <property type="entry name" value="bla_class_A"/>
    <property type="match status" value="1"/>
</dbReference>
<comment type="catalytic activity">
    <reaction evidence="1 6">
        <text>a beta-lactam + H2O = a substituted beta-amino acid</text>
        <dbReference type="Rhea" id="RHEA:20401"/>
        <dbReference type="ChEBI" id="CHEBI:15377"/>
        <dbReference type="ChEBI" id="CHEBI:35627"/>
        <dbReference type="ChEBI" id="CHEBI:140347"/>
        <dbReference type="EC" id="3.5.2.6"/>
    </reaction>
</comment>
<dbReference type="Proteomes" id="UP000193427">
    <property type="component" value="Chromosome"/>
</dbReference>
<protein>
    <recommendedName>
        <fullName evidence="3 6">Beta-lactamase</fullName>
        <ecNumber evidence="3 6">3.5.2.6</ecNumber>
    </recommendedName>
</protein>
<keyword evidence="4 6" id="KW-0378">Hydrolase</keyword>
<evidence type="ECO:0000256" key="4">
    <source>
        <dbReference type="ARBA" id="ARBA00022801"/>
    </source>
</evidence>
<dbReference type="InterPro" id="IPR012338">
    <property type="entry name" value="Beta-lactam/transpept-like"/>
</dbReference>
<evidence type="ECO:0000256" key="1">
    <source>
        <dbReference type="ARBA" id="ARBA00001526"/>
    </source>
</evidence>
<evidence type="ECO:0000313" key="8">
    <source>
        <dbReference type="Proteomes" id="UP000193427"/>
    </source>
</evidence>
<dbReference type="PANTHER" id="PTHR35333">
    <property type="entry name" value="BETA-LACTAMASE"/>
    <property type="match status" value="1"/>
</dbReference>
<dbReference type="InterPro" id="IPR045155">
    <property type="entry name" value="Beta-lactam_cat"/>
</dbReference>
<dbReference type="SUPFAM" id="SSF56601">
    <property type="entry name" value="beta-lactamase/transpeptidase-like"/>
    <property type="match status" value="1"/>
</dbReference>
<dbReference type="GO" id="GO:0030655">
    <property type="term" value="P:beta-lactam antibiotic catabolic process"/>
    <property type="evidence" value="ECO:0007669"/>
    <property type="project" value="InterPro"/>
</dbReference>
<dbReference type="KEGG" id="rgu:A4W93_13760"/>
<dbReference type="STRING" id="946333.A4W93_13760"/>
<accession>A0A1W6L9N3</accession>
<gene>
    <name evidence="7" type="ORF">A4W93_13760</name>
</gene>
<dbReference type="AlphaFoldDB" id="A0A1W6L9N3"/>
<dbReference type="InterPro" id="IPR023650">
    <property type="entry name" value="Beta-lactam_class-A_AS"/>
</dbReference>
<dbReference type="GO" id="GO:0008800">
    <property type="term" value="F:beta-lactamase activity"/>
    <property type="evidence" value="ECO:0007669"/>
    <property type="project" value="UniProtKB-UniRule"/>
</dbReference>
<keyword evidence="5 6" id="KW-0046">Antibiotic resistance</keyword>
<proteinExistence type="inferred from homology"/>